<evidence type="ECO:0000259" key="1">
    <source>
        <dbReference type="Pfam" id="PF06439"/>
    </source>
</evidence>
<keyword evidence="3" id="KW-1185">Reference proteome</keyword>
<comment type="caution">
    <text evidence="2">The sequence shown here is derived from an EMBL/GenBank/DDBJ whole genome shotgun (WGS) entry which is preliminary data.</text>
</comment>
<evidence type="ECO:0000313" key="3">
    <source>
        <dbReference type="Proteomes" id="UP001498476"/>
    </source>
</evidence>
<dbReference type="Gene3D" id="2.60.120.560">
    <property type="entry name" value="Exo-inulinase, domain 1"/>
    <property type="match status" value="2"/>
</dbReference>
<protein>
    <recommendedName>
        <fullName evidence="1">3-keto-alpha-glucoside-1,2-lyase/3-keto-2-hydroxy-glucal hydratase domain-containing protein</fullName>
    </recommendedName>
</protein>
<organism evidence="2 3">
    <name type="scientific">Neonectria punicea</name>
    <dbReference type="NCBI Taxonomy" id="979145"/>
    <lineage>
        <taxon>Eukaryota</taxon>
        <taxon>Fungi</taxon>
        <taxon>Dikarya</taxon>
        <taxon>Ascomycota</taxon>
        <taxon>Pezizomycotina</taxon>
        <taxon>Sordariomycetes</taxon>
        <taxon>Hypocreomycetidae</taxon>
        <taxon>Hypocreales</taxon>
        <taxon>Nectriaceae</taxon>
        <taxon>Neonectria</taxon>
    </lineage>
</organism>
<evidence type="ECO:0000313" key="2">
    <source>
        <dbReference type="EMBL" id="KAK7425135.1"/>
    </source>
</evidence>
<reference evidence="2 3" key="1">
    <citation type="journal article" date="2025" name="Microbiol. Resour. Announc.">
        <title>Draft genome sequences for Neonectria magnoliae and Neonectria punicea, canker pathogens of Liriodendron tulipifera and Acer saccharum in West Virginia.</title>
        <authorList>
            <person name="Petronek H.M."/>
            <person name="Kasson M.T."/>
            <person name="Metheny A.M."/>
            <person name="Stauder C.M."/>
            <person name="Lovett B."/>
            <person name="Lynch S.C."/>
            <person name="Garnas J.R."/>
            <person name="Kasson L.R."/>
            <person name="Stajich J.E."/>
        </authorList>
    </citation>
    <scope>NUCLEOTIDE SEQUENCE [LARGE SCALE GENOMIC DNA]</scope>
    <source>
        <strain evidence="2 3">NRRL 64653</strain>
    </source>
</reference>
<accession>A0ABR1HW84</accession>
<name>A0ABR1HW84_9HYPO</name>
<sequence length="164" mass="18631">MSIETFSEDGFTPLFHGKTVDGWRSVPRVQSWRYPGGEHIQEYLDKLNMKIPPNAEKYLARWYVEDGVIIGEQETATYGGYLDFIKTGKWADWNSFRIRCVGGALPTVTTWINGLKIAELSLETLSWPDYHPKDVANVLGPSGHIAFEVHDNDSWMGEATSQFM</sequence>
<dbReference type="EMBL" id="JAZAVJ010000001">
    <property type="protein sequence ID" value="KAK7425135.1"/>
    <property type="molecule type" value="Genomic_DNA"/>
</dbReference>
<dbReference type="Proteomes" id="UP001498476">
    <property type="component" value="Unassembled WGS sequence"/>
</dbReference>
<feature type="domain" description="3-keto-alpha-glucoside-1,2-lyase/3-keto-2-hydroxy-glucal hydratase" evidence="1">
    <location>
        <begin position="89"/>
        <end position="154"/>
    </location>
</feature>
<proteinExistence type="predicted"/>
<dbReference type="InterPro" id="IPR010496">
    <property type="entry name" value="AL/BT2_dom"/>
</dbReference>
<gene>
    <name evidence="2" type="ORF">QQX98_000049</name>
</gene>
<dbReference type="Pfam" id="PF06439">
    <property type="entry name" value="3keto-disac_hyd"/>
    <property type="match status" value="1"/>
</dbReference>